<dbReference type="InterPro" id="IPR016039">
    <property type="entry name" value="Thiolase-like"/>
</dbReference>
<dbReference type="PIRSF" id="PIRSF011570">
    <property type="entry name" value="SpoVAD"/>
    <property type="match status" value="1"/>
</dbReference>
<reference evidence="1" key="1">
    <citation type="submission" date="2023-07" db="EMBL/GenBank/DDBJ databases">
        <title>Fictibacillus sp. isolated from freshwater pond.</title>
        <authorList>
            <person name="Kirdat K."/>
            <person name="Bhat A."/>
            <person name="Mourya A."/>
            <person name="Yadav A."/>
        </authorList>
    </citation>
    <scope>NUCLEOTIDE SEQUENCE</scope>
    <source>
        <strain evidence="1">NE201</strain>
    </source>
</reference>
<protein>
    <submittedName>
        <fullName evidence="1">Stage V sporulation protein AD</fullName>
    </submittedName>
</protein>
<dbReference type="SUPFAM" id="SSF53901">
    <property type="entry name" value="Thiolase-like"/>
    <property type="match status" value="1"/>
</dbReference>
<dbReference type="NCBIfam" id="NF006160">
    <property type="entry name" value="PRK08304.1"/>
    <property type="match status" value="1"/>
</dbReference>
<dbReference type="InterPro" id="IPR038369">
    <property type="entry name" value="SpoVAD_sf"/>
</dbReference>
<dbReference type="RefSeq" id="WP_301168315.1">
    <property type="nucleotide sequence ID" value="NZ_JAUHTR010000021.1"/>
</dbReference>
<organism evidence="1 2">
    <name type="scientific">Fictibacillus fluitans</name>
    <dbReference type="NCBI Taxonomy" id="3058422"/>
    <lineage>
        <taxon>Bacteria</taxon>
        <taxon>Bacillati</taxon>
        <taxon>Bacillota</taxon>
        <taxon>Bacilli</taxon>
        <taxon>Bacillales</taxon>
        <taxon>Fictibacillaceae</taxon>
        <taxon>Fictibacillus</taxon>
    </lineage>
</organism>
<accession>A0ABT8I2S3</accession>
<name>A0ABT8I2S3_9BACL</name>
<dbReference type="NCBIfam" id="NF009069">
    <property type="entry name" value="PRK12404.1"/>
    <property type="match status" value="1"/>
</dbReference>
<sequence length="339" mass="35767">MKLQGRQTWKFGDQVYLNSTGTAVGPMESEGPLGSLFDVRYNDLHCNEKNWELAERRLMEDSIASCLGKAKLTNEDINFFLAGDLLNQVVTANYVARGNEIPFLGVFGACSTSMESLAVGAALVDGGFAQRVVAAVSSHNATAERQFRYPTEYGGQKPDTATFTVTGAGAALISSEPSPIRIASATIGKVQDLGIKDPFDMGSAMAPAAADTIMTHLKETGMAPGDYDLIVTGDLSGVGAPIVKMLLKEKGIDVSNNHRDCGLMVYRPDQEVFAGGSGCGCSAVVTYGHLVKELMSGSLKRILVVATGALLNPTMIQQKESIPTIAHAVALEGIKGGSN</sequence>
<evidence type="ECO:0000313" key="1">
    <source>
        <dbReference type="EMBL" id="MDN4527326.1"/>
    </source>
</evidence>
<dbReference type="Gene3D" id="3.40.47.40">
    <property type="entry name" value="Stage V sporulation protein AD"/>
    <property type="match status" value="1"/>
</dbReference>
<keyword evidence="2" id="KW-1185">Reference proteome</keyword>
<dbReference type="Pfam" id="PF07451">
    <property type="entry name" value="SpoVAD"/>
    <property type="match status" value="1"/>
</dbReference>
<dbReference type="Proteomes" id="UP001172721">
    <property type="component" value="Unassembled WGS sequence"/>
</dbReference>
<dbReference type="InterPro" id="IPR010894">
    <property type="entry name" value="SpoVAD"/>
</dbReference>
<dbReference type="NCBIfam" id="TIGR02845">
    <property type="entry name" value="spore_V_AD"/>
    <property type="match status" value="1"/>
</dbReference>
<proteinExistence type="predicted"/>
<evidence type="ECO:0000313" key="2">
    <source>
        <dbReference type="Proteomes" id="UP001172721"/>
    </source>
</evidence>
<comment type="caution">
    <text evidence="1">The sequence shown here is derived from an EMBL/GenBank/DDBJ whole genome shotgun (WGS) entry which is preliminary data.</text>
</comment>
<gene>
    <name evidence="1" type="primary">spoVAD</name>
    <name evidence="1" type="ORF">QYB97_22885</name>
</gene>
<dbReference type="EMBL" id="JAUHTR010000021">
    <property type="protein sequence ID" value="MDN4527326.1"/>
    <property type="molecule type" value="Genomic_DNA"/>
</dbReference>